<name>A0A194VLU5_CYTMA</name>
<accession>A0A194VLU5</accession>
<evidence type="ECO:0000313" key="1">
    <source>
        <dbReference type="EMBL" id="KUI65134.1"/>
    </source>
</evidence>
<proteinExistence type="predicted"/>
<keyword evidence="2" id="KW-1185">Reference proteome</keyword>
<dbReference type="Proteomes" id="UP000078559">
    <property type="component" value="Chromosome 1"/>
</dbReference>
<dbReference type="AlphaFoldDB" id="A0A194VLU5"/>
<protein>
    <submittedName>
        <fullName evidence="1">Uncharacterized protein</fullName>
    </submittedName>
</protein>
<evidence type="ECO:0000313" key="2">
    <source>
        <dbReference type="Proteomes" id="UP000078559"/>
    </source>
</evidence>
<dbReference type="EMBL" id="CM003098">
    <property type="protein sequence ID" value="KUI65134.1"/>
    <property type="molecule type" value="Genomic_DNA"/>
</dbReference>
<organism evidence="1 2">
    <name type="scientific">Cytospora mali</name>
    <name type="common">Apple Valsa canker fungus</name>
    <name type="synonym">Valsa mali</name>
    <dbReference type="NCBI Taxonomy" id="578113"/>
    <lineage>
        <taxon>Eukaryota</taxon>
        <taxon>Fungi</taxon>
        <taxon>Dikarya</taxon>
        <taxon>Ascomycota</taxon>
        <taxon>Pezizomycotina</taxon>
        <taxon>Sordariomycetes</taxon>
        <taxon>Sordariomycetidae</taxon>
        <taxon>Diaporthales</taxon>
        <taxon>Cytosporaceae</taxon>
        <taxon>Cytospora</taxon>
    </lineage>
</organism>
<gene>
    <name evidence="1" type="ORF">VM1G_00667</name>
</gene>
<sequence>MCPPCSDAIDFLGEAHIDYVFRDDAELNFDRVILAGRSLYSHRTREIHLAILTNYEISTILQSPRGPFDYRPDTGIVRFQNFTLYLASNYSFPAPGSIPRLFMVDEEPELAASLITKMACGHTEALYASRQIGYLAISARIDGSIHRWHFADPSDGALGLYQVQLADLLLRTSPATPRPTINQRIGSPMESELQSSLFESSPQLLQEALALAQTAEPVLEPRQEKPQMYPAATMEAITVIYKAQKDARIINGKAGWMRGCWTTVSQNGSYSHVWVWTQEGPVKSVIISDGTKTSTKLSLAELDAFGEEQFFCMRALLKQDLEYLNSYIASDVVVTGVVSETETHMLIDYEFD</sequence>
<reference evidence="1" key="1">
    <citation type="submission" date="2014-12" db="EMBL/GenBank/DDBJ databases">
        <title>Genome Sequence of Valsa Canker Pathogens Uncovers a Specific Adaption of Colonization on Woody Bark.</title>
        <authorList>
            <person name="Yin Z."/>
            <person name="Liu H."/>
            <person name="Gao X."/>
            <person name="Li Z."/>
            <person name="Song N."/>
            <person name="Ke X."/>
            <person name="Dai Q."/>
            <person name="Wu Y."/>
            <person name="Sun Y."/>
            <person name="Xu J.-R."/>
            <person name="Kang Z.K."/>
            <person name="Wang L."/>
            <person name="Huang L."/>
        </authorList>
    </citation>
    <scope>NUCLEOTIDE SEQUENCE [LARGE SCALE GENOMIC DNA]</scope>
    <source>
        <strain evidence="1">03-8</strain>
    </source>
</reference>